<dbReference type="SMART" id="SM00642">
    <property type="entry name" value="Aamy"/>
    <property type="match status" value="1"/>
</dbReference>
<dbReference type="Gene3D" id="2.60.40.1180">
    <property type="entry name" value="Golgi alpha-mannosidase II"/>
    <property type="match status" value="1"/>
</dbReference>
<dbReference type="InterPro" id="IPR006046">
    <property type="entry name" value="Alpha_amylase"/>
</dbReference>
<organism evidence="15 16">
    <name type="scientific">Catenaria anguillulae PL171</name>
    <dbReference type="NCBI Taxonomy" id="765915"/>
    <lineage>
        <taxon>Eukaryota</taxon>
        <taxon>Fungi</taxon>
        <taxon>Fungi incertae sedis</taxon>
        <taxon>Blastocladiomycota</taxon>
        <taxon>Blastocladiomycetes</taxon>
        <taxon>Blastocladiales</taxon>
        <taxon>Catenariaceae</taxon>
        <taxon>Catenaria</taxon>
    </lineage>
</organism>
<dbReference type="AlphaFoldDB" id="A0A1Y2HUF0"/>
<dbReference type="GO" id="GO:0005975">
    <property type="term" value="P:carbohydrate metabolic process"/>
    <property type="evidence" value="ECO:0007669"/>
    <property type="project" value="InterPro"/>
</dbReference>
<dbReference type="InterPro" id="IPR013784">
    <property type="entry name" value="Carb-bd-like_fold"/>
</dbReference>
<comment type="similarity">
    <text evidence="3 10">Belongs to the glycosyl hydrolase 13 family.</text>
</comment>
<dbReference type="PROSITE" id="PS51166">
    <property type="entry name" value="CBM20"/>
    <property type="match status" value="1"/>
</dbReference>
<dbReference type="SMART" id="SM01065">
    <property type="entry name" value="CBM_2"/>
    <property type="match status" value="1"/>
</dbReference>
<reference evidence="15 16" key="1">
    <citation type="submission" date="2016-07" db="EMBL/GenBank/DDBJ databases">
        <title>Pervasive Adenine N6-methylation of Active Genes in Fungi.</title>
        <authorList>
            <consortium name="DOE Joint Genome Institute"/>
            <person name="Mondo S.J."/>
            <person name="Dannebaum R.O."/>
            <person name="Kuo R.C."/>
            <person name="Labutti K."/>
            <person name="Haridas S."/>
            <person name="Kuo A."/>
            <person name="Salamov A."/>
            <person name="Ahrendt S.R."/>
            <person name="Lipzen A."/>
            <person name="Sullivan W."/>
            <person name="Andreopoulos W.B."/>
            <person name="Clum A."/>
            <person name="Lindquist E."/>
            <person name="Daum C."/>
            <person name="Ramamoorthy G.K."/>
            <person name="Gryganskyi A."/>
            <person name="Culley D."/>
            <person name="Magnuson J.K."/>
            <person name="James T.Y."/>
            <person name="O'Malley M.A."/>
            <person name="Stajich J.E."/>
            <person name="Spatafora J.W."/>
            <person name="Visel A."/>
            <person name="Grigoriev I.V."/>
        </authorList>
    </citation>
    <scope>NUCLEOTIDE SEQUENCE [LARGE SCALE GENOMIC DNA]</scope>
    <source>
        <strain evidence="15 16">PL171</strain>
    </source>
</reference>
<keyword evidence="6 11" id="KW-0378">Hydrolase</keyword>
<feature type="compositionally biased region" description="Low complexity" evidence="12">
    <location>
        <begin position="488"/>
        <end position="506"/>
    </location>
</feature>
<evidence type="ECO:0000313" key="15">
    <source>
        <dbReference type="EMBL" id="ORZ37401.1"/>
    </source>
</evidence>
<keyword evidence="13" id="KW-0732">Signal</keyword>
<dbReference type="Pfam" id="PF00128">
    <property type="entry name" value="Alpha-amylase"/>
    <property type="match status" value="1"/>
</dbReference>
<dbReference type="EMBL" id="MCFL01000013">
    <property type="protein sequence ID" value="ORZ37401.1"/>
    <property type="molecule type" value="Genomic_DNA"/>
</dbReference>
<evidence type="ECO:0000256" key="3">
    <source>
        <dbReference type="ARBA" id="ARBA00008061"/>
    </source>
</evidence>
<comment type="catalytic activity">
    <reaction evidence="1 11">
        <text>Endohydrolysis of (1-&gt;4)-alpha-D-glucosidic linkages in polysaccharides containing three or more (1-&gt;4)-alpha-linked D-glucose units.</text>
        <dbReference type="EC" id="3.2.1.1"/>
    </reaction>
</comment>
<evidence type="ECO:0000256" key="7">
    <source>
        <dbReference type="ARBA" id="ARBA00022837"/>
    </source>
</evidence>
<keyword evidence="7" id="KW-0106">Calcium</keyword>
<feature type="domain" description="CBM20" evidence="14">
    <location>
        <begin position="510"/>
        <end position="611"/>
    </location>
</feature>
<dbReference type="GO" id="GO:0004556">
    <property type="term" value="F:alpha-amylase activity"/>
    <property type="evidence" value="ECO:0007669"/>
    <property type="project" value="UniProtKB-UniRule"/>
</dbReference>
<dbReference type="STRING" id="765915.A0A1Y2HUF0"/>
<dbReference type="Proteomes" id="UP000193411">
    <property type="component" value="Unassembled WGS sequence"/>
</dbReference>
<dbReference type="GO" id="GO:0046872">
    <property type="term" value="F:metal ion binding"/>
    <property type="evidence" value="ECO:0007669"/>
    <property type="project" value="UniProtKB-KW"/>
</dbReference>
<protein>
    <recommendedName>
        <fullName evidence="4 11">Alpha-amylase</fullName>
        <ecNumber evidence="4 11">3.2.1.1</ecNumber>
    </recommendedName>
</protein>
<evidence type="ECO:0000256" key="5">
    <source>
        <dbReference type="ARBA" id="ARBA00022723"/>
    </source>
</evidence>
<evidence type="ECO:0000256" key="2">
    <source>
        <dbReference type="ARBA" id="ARBA00001913"/>
    </source>
</evidence>
<dbReference type="InterPro" id="IPR006048">
    <property type="entry name" value="A-amylase/branching_C"/>
</dbReference>
<keyword evidence="5" id="KW-0479">Metal-binding</keyword>
<sequence>MMRSTSYRTPLLLTSILALAAVLFLTASAAPTTTTNNNNKDVIVHLFNWPWDSVARECRDFLGPKGFGAVQISPPQEHAVIKNNKATYPWWQDYQPTSYKLETRRGGRAALANAIRECHNVGVKVYADAVINHMAAMGGVGWAGTRFGNYVFPGTYGPNDFHRTKGCPNDIDYNLKWQVQTCELVGLNDLKTSDSYVQRRIQEYLNDLRSLGIDGFRVDAAKHIDASELASILNPISGFKYLEVIGTAGEAVQPPEYTSIAHVTEFKFGEDVSAAFRSGSISSLADVANRQQLPSNRAISFIDNHDTQRGAAGAQRNPLKYKDGAVYVQAEAFLLAYGYGVPVVMSSYSFSNHDQGPPTFDDGTTKQVECGNGWECEHRWRTIANLVALRNAAAGAGLNDMWSNGSNQLAFGRGDKAFVGFSRGGDVMRTFQTGLPAGTYCDVANGDIVNGKCTGPVYTVDASRKVTAKIPNNGVLALHVDARVGGSTVDPTPTPTTTFTSTTRAPTPTPTDGACTSQTVTIEARVETVWGQDVYVVGSDDKLGAWNPANAVPLAPNAYPVWRATVSVPVNKNIEFKLIKKTKAGQIEWQTGGNRVRNVGSECTSTWTESW</sequence>
<dbReference type="InterPro" id="IPR031319">
    <property type="entry name" value="A-amylase_C"/>
</dbReference>
<dbReference type="SUPFAM" id="SSF51011">
    <property type="entry name" value="Glycosyl hydrolase domain"/>
    <property type="match status" value="1"/>
</dbReference>
<evidence type="ECO:0000256" key="10">
    <source>
        <dbReference type="RuleBase" id="RU003615"/>
    </source>
</evidence>
<dbReference type="SUPFAM" id="SSF49452">
    <property type="entry name" value="Starch-binding domain-like"/>
    <property type="match status" value="1"/>
</dbReference>
<evidence type="ECO:0000256" key="1">
    <source>
        <dbReference type="ARBA" id="ARBA00000548"/>
    </source>
</evidence>
<comment type="cofactor">
    <cofactor evidence="2">
        <name>Ca(2+)</name>
        <dbReference type="ChEBI" id="CHEBI:29108"/>
    </cofactor>
</comment>
<evidence type="ECO:0000256" key="9">
    <source>
        <dbReference type="ARBA" id="ARBA00023295"/>
    </source>
</evidence>
<dbReference type="InterPro" id="IPR002044">
    <property type="entry name" value="CBM20"/>
</dbReference>
<comment type="caution">
    <text evidence="15">The sequence shown here is derived from an EMBL/GenBank/DDBJ whole genome shotgun (WGS) entry which is preliminary data.</text>
</comment>
<feature type="signal peptide" evidence="13">
    <location>
        <begin position="1"/>
        <end position="29"/>
    </location>
</feature>
<name>A0A1Y2HUF0_9FUNG</name>
<dbReference type="Gene3D" id="2.60.40.10">
    <property type="entry name" value="Immunoglobulins"/>
    <property type="match status" value="1"/>
</dbReference>
<dbReference type="CDD" id="cd11317">
    <property type="entry name" value="AmyAc_bac_euk_AmyA"/>
    <property type="match status" value="1"/>
</dbReference>
<dbReference type="Gene3D" id="3.20.20.80">
    <property type="entry name" value="Glycosidases"/>
    <property type="match status" value="1"/>
</dbReference>
<evidence type="ECO:0000256" key="8">
    <source>
        <dbReference type="ARBA" id="ARBA00023277"/>
    </source>
</evidence>
<evidence type="ECO:0000256" key="13">
    <source>
        <dbReference type="SAM" id="SignalP"/>
    </source>
</evidence>
<dbReference type="Pfam" id="PF00686">
    <property type="entry name" value="CBM_20"/>
    <property type="match status" value="1"/>
</dbReference>
<dbReference type="OrthoDB" id="550577at2759"/>
<dbReference type="EC" id="3.2.1.1" evidence="4 11"/>
<evidence type="ECO:0000256" key="11">
    <source>
        <dbReference type="RuleBase" id="RU361134"/>
    </source>
</evidence>
<accession>A0A1Y2HUF0</accession>
<dbReference type="SMART" id="SM00632">
    <property type="entry name" value="Aamy_C"/>
    <property type="match status" value="1"/>
</dbReference>
<proteinExistence type="inferred from homology"/>
<dbReference type="InterPro" id="IPR013783">
    <property type="entry name" value="Ig-like_fold"/>
</dbReference>
<keyword evidence="16" id="KW-1185">Reference proteome</keyword>
<keyword evidence="8 11" id="KW-0119">Carbohydrate metabolism</keyword>
<dbReference type="InterPro" id="IPR013780">
    <property type="entry name" value="Glyco_hydro_b"/>
</dbReference>
<dbReference type="SUPFAM" id="SSF51445">
    <property type="entry name" value="(Trans)glycosidases"/>
    <property type="match status" value="1"/>
</dbReference>
<evidence type="ECO:0000256" key="12">
    <source>
        <dbReference type="SAM" id="MobiDB-lite"/>
    </source>
</evidence>
<dbReference type="Pfam" id="PF02806">
    <property type="entry name" value="Alpha-amylase_C"/>
    <property type="match status" value="1"/>
</dbReference>
<dbReference type="InterPro" id="IPR006047">
    <property type="entry name" value="GH13_cat_dom"/>
</dbReference>
<evidence type="ECO:0000256" key="6">
    <source>
        <dbReference type="ARBA" id="ARBA00022801"/>
    </source>
</evidence>
<keyword evidence="9 11" id="KW-0326">Glycosidase</keyword>
<dbReference type="GO" id="GO:2001070">
    <property type="term" value="F:starch binding"/>
    <property type="evidence" value="ECO:0007669"/>
    <property type="project" value="InterPro"/>
</dbReference>
<evidence type="ECO:0000259" key="14">
    <source>
        <dbReference type="PROSITE" id="PS51166"/>
    </source>
</evidence>
<evidence type="ECO:0000313" key="16">
    <source>
        <dbReference type="Proteomes" id="UP000193411"/>
    </source>
</evidence>
<gene>
    <name evidence="15" type="ORF">BCR44DRAFT_53505</name>
</gene>
<evidence type="ECO:0000256" key="4">
    <source>
        <dbReference type="ARBA" id="ARBA00012595"/>
    </source>
</evidence>
<dbReference type="PANTHER" id="PTHR43447">
    <property type="entry name" value="ALPHA-AMYLASE"/>
    <property type="match status" value="1"/>
</dbReference>
<feature type="region of interest" description="Disordered" evidence="12">
    <location>
        <begin position="486"/>
        <end position="515"/>
    </location>
</feature>
<dbReference type="InterPro" id="IPR017853">
    <property type="entry name" value="GH"/>
</dbReference>
<dbReference type="PRINTS" id="PR00110">
    <property type="entry name" value="ALPHAAMYLASE"/>
</dbReference>
<feature type="chain" id="PRO_5012192365" description="Alpha-amylase" evidence="13">
    <location>
        <begin position="30"/>
        <end position="611"/>
    </location>
</feature>